<comment type="caution">
    <text evidence="2">The sequence shown here is derived from an EMBL/GenBank/DDBJ whole genome shotgun (WGS) entry which is preliminary data.</text>
</comment>
<evidence type="ECO:0000256" key="1">
    <source>
        <dbReference type="SAM" id="MobiDB-lite"/>
    </source>
</evidence>
<feature type="compositionally biased region" description="Basic and acidic residues" evidence="1">
    <location>
        <begin position="158"/>
        <end position="167"/>
    </location>
</feature>
<gene>
    <name evidence="2" type="ORF">BDN70DRAFT_899527</name>
</gene>
<keyword evidence="3" id="KW-1185">Reference proteome</keyword>
<dbReference type="EMBL" id="MU155420">
    <property type="protein sequence ID" value="KAF9473733.1"/>
    <property type="molecule type" value="Genomic_DNA"/>
</dbReference>
<reference evidence="2" key="1">
    <citation type="submission" date="2020-11" db="EMBL/GenBank/DDBJ databases">
        <authorList>
            <consortium name="DOE Joint Genome Institute"/>
            <person name="Ahrendt S."/>
            <person name="Riley R."/>
            <person name="Andreopoulos W."/>
            <person name="Labutti K."/>
            <person name="Pangilinan J."/>
            <person name="Ruiz-Duenas F.J."/>
            <person name="Barrasa J.M."/>
            <person name="Sanchez-Garcia M."/>
            <person name="Camarero S."/>
            <person name="Miyauchi S."/>
            <person name="Serrano A."/>
            <person name="Linde D."/>
            <person name="Babiker R."/>
            <person name="Drula E."/>
            <person name="Ayuso-Fernandez I."/>
            <person name="Pacheco R."/>
            <person name="Padilla G."/>
            <person name="Ferreira P."/>
            <person name="Barriuso J."/>
            <person name="Kellner H."/>
            <person name="Castanera R."/>
            <person name="Alfaro M."/>
            <person name="Ramirez L."/>
            <person name="Pisabarro A.G."/>
            <person name="Kuo A."/>
            <person name="Tritt A."/>
            <person name="Lipzen A."/>
            <person name="He G."/>
            <person name="Yan M."/>
            <person name="Ng V."/>
            <person name="Cullen D."/>
            <person name="Martin F."/>
            <person name="Rosso M.-N."/>
            <person name="Henrissat B."/>
            <person name="Hibbett D."/>
            <person name="Martinez A.T."/>
            <person name="Grigoriev I.V."/>
        </authorList>
    </citation>
    <scope>NUCLEOTIDE SEQUENCE</scope>
    <source>
        <strain evidence="2">CIRM-BRFM 674</strain>
    </source>
</reference>
<dbReference type="Proteomes" id="UP000807469">
    <property type="component" value="Unassembled WGS sequence"/>
</dbReference>
<accession>A0A9P5YPW5</accession>
<protein>
    <submittedName>
        <fullName evidence="2">Uncharacterized protein</fullName>
    </submittedName>
</protein>
<proteinExistence type="predicted"/>
<evidence type="ECO:0000313" key="2">
    <source>
        <dbReference type="EMBL" id="KAF9473733.1"/>
    </source>
</evidence>
<feature type="region of interest" description="Disordered" evidence="1">
    <location>
        <begin position="151"/>
        <end position="181"/>
    </location>
</feature>
<sequence>MWFHVVSKALFILKNSYLKKMDIHHQHVDKGLVSNRKKRVFSALGAPEHLILESNANSQIPPTTLLDTIISKAEQNDNDEDLPEPHELLSTLPHHAITQTTPSQIPQQAPASGSCGPGLEDKLVFYWKGGKLNLETELAKYEEDQDVGGEFNPPTADHGIEPEDFSGRGEVTMKAGGGGIQ</sequence>
<evidence type="ECO:0000313" key="3">
    <source>
        <dbReference type="Proteomes" id="UP000807469"/>
    </source>
</evidence>
<organism evidence="2 3">
    <name type="scientific">Pholiota conissans</name>
    <dbReference type="NCBI Taxonomy" id="109636"/>
    <lineage>
        <taxon>Eukaryota</taxon>
        <taxon>Fungi</taxon>
        <taxon>Dikarya</taxon>
        <taxon>Basidiomycota</taxon>
        <taxon>Agaricomycotina</taxon>
        <taxon>Agaricomycetes</taxon>
        <taxon>Agaricomycetidae</taxon>
        <taxon>Agaricales</taxon>
        <taxon>Agaricineae</taxon>
        <taxon>Strophariaceae</taxon>
        <taxon>Pholiota</taxon>
    </lineage>
</organism>
<dbReference type="AlphaFoldDB" id="A0A9P5YPW5"/>
<name>A0A9P5YPW5_9AGAR</name>